<reference evidence="3 4" key="1">
    <citation type="submission" date="2020-02" db="EMBL/GenBank/DDBJ databases">
        <authorList>
            <person name="Hogendoorn C."/>
        </authorList>
    </citation>
    <scope>NUCLEOTIDE SEQUENCE [LARGE SCALE GENOMIC DNA]</scope>
    <source>
        <strain evidence="3">R501</strain>
    </source>
</reference>
<evidence type="ECO:0000259" key="2">
    <source>
        <dbReference type="Pfam" id="PF13369"/>
    </source>
</evidence>
<proteinExistence type="inferred from homology"/>
<evidence type="ECO:0000313" key="4">
    <source>
        <dbReference type="Proteomes" id="UP000503399"/>
    </source>
</evidence>
<name>A0A6F8ZIT2_9FIRM</name>
<dbReference type="PANTHER" id="PTHR31350">
    <property type="entry name" value="SI:DKEY-261L7.2"/>
    <property type="match status" value="1"/>
</dbReference>
<dbReference type="InterPro" id="IPR032698">
    <property type="entry name" value="SirB1_N"/>
</dbReference>
<feature type="domain" description="Protein SirB1 N-terminal" evidence="2">
    <location>
        <begin position="105"/>
        <end position="252"/>
    </location>
</feature>
<gene>
    <name evidence="3" type="ORF">R50_2400</name>
</gene>
<dbReference type="KEGG" id="hfv:R50_2400"/>
<sequence>MKPLTESQIKALIVLLGDEDIKTAAIARKTLLDARREAKPYLEEARESPDPHVRTRVYGILERLRLDELGKRFEEFAALPSAWLDLEEGAFLIAESAYPTINRDHYRAMLDDMANTFRARMESQNPGRGREVVEALNDYFFRELGFNGNQAEYYDPDNTYINQVLDRRLGIPISLATVYLLIARRLRLPVVGIGMPGHFLLQYNDNLFIDAFNKGQIMTRSECVQFLMNNGFGFHPAYLSPTPTRFMLVRTLTNLIQLYSQTDPDRADSLAGFRDLLTQSYTAKV</sequence>
<evidence type="ECO:0000313" key="3">
    <source>
        <dbReference type="EMBL" id="CAB1129897.1"/>
    </source>
</evidence>
<dbReference type="EMBL" id="LR778114">
    <property type="protein sequence ID" value="CAB1129897.1"/>
    <property type="molecule type" value="Genomic_DNA"/>
</dbReference>
<protein>
    <submittedName>
        <fullName evidence="3">Transglut_core2 domain-containing protein</fullName>
    </submittedName>
</protein>
<accession>A0A6F8ZIT2</accession>
<dbReference type="AlphaFoldDB" id="A0A6F8ZIT2"/>
<keyword evidence="4" id="KW-1185">Reference proteome</keyword>
<evidence type="ECO:0000256" key="1">
    <source>
        <dbReference type="ARBA" id="ARBA00007100"/>
    </source>
</evidence>
<comment type="similarity">
    <text evidence="1">Belongs to the UPF0162 family.</text>
</comment>
<dbReference type="Proteomes" id="UP000503399">
    <property type="component" value="Chromosome"/>
</dbReference>
<organism evidence="3 4">
    <name type="scientific">Candidatus Hydrogenisulfobacillus filiaventi</name>
    <dbReference type="NCBI Taxonomy" id="2707344"/>
    <lineage>
        <taxon>Bacteria</taxon>
        <taxon>Bacillati</taxon>
        <taxon>Bacillota</taxon>
        <taxon>Clostridia</taxon>
        <taxon>Eubacteriales</taxon>
        <taxon>Clostridiales Family XVII. Incertae Sedis</taxon>
        <taxon>Candidatus Hydrogenisulfobacillus</taxon>
    </lineage>
</organism>
<dbReference type="Pfam" id="PF13369">
    <property type="entry name" value="Transglut_core2"/>
    <property type="match status" value="1"/>
</dbReference>
<dbReference type="PANTHER" id="PTHR31350:SF21">
    <property type="entry name" value="F-BOX ONLY PROTEIN 21"/>
    <property type="match status" value="1"/>
</dbReference>